<feature type="domain" description="HTH gntR-type" evidence="4">
    <location>
        <begin position="8"/>
        <end position="75"/>
    </location>
</feature>
<dbReference type="GO" id="GO:0003677">
    <property type="term" value="F:DNA binding"/>
    <property type="evidence" value="ECO:0007669"/>
    <property type="project" value="UniProtKB-KW"/>
</dbReference>
<dbReference type="SUPFAM" id="SSF48008">
    <property type="entry name" value="GntR ligand-binding domain-like"/>
    <property type="match status" value="1"/>
</dbReference>
<evidence type="ECO:0000313" key="5">
    <source>
        <dbReference type="EMBL" id="QDS98501.1"/>
    </source>
</evidence>
<dbReference type="InterPro" id="IPR008920">
    <property type="entry name" value="TF_FadR/GntR_C"/>
</dbReference>
<dbReference type="SUPFAM" id="SSF46785">
    <property type="entry name" value="Winged helix' DNA-binding domain"/>
    <property type="match status" value="1"/>
</dbReference>
<dbReference type="Pfam" id="PF07729">
    <property type="entry name" value="FCD"/>
    <property type="match status" value="1"/>
</dbReference>
<dbReference type="Pfam" id="PF00392">
    <property type="entry name" value="GntR"/>
    <property type="match status" value="1"/>
</dbReference>
<dbReference type="GO" id="GO:0003700">
    <property type="term" value="F:DNA-binding transcription factor activity"/>
    <property type="evidence" value="ECO:0007669"/>
    <property type="project" value="InterPro"/>
</dbReference>
<evidence type="ECO:0000259" key="4">
    <source>
        <dbReference type="PROSITE" id="PS50949"/>
    </source>
</evidence>
<dbReference type="AlphaFoldDB" id="A0A517MUE1"/>
<reference evidence="5 6" key="1">
    <citation type="submission" date="2019-02" db="EMBL/GenBank/DDBJ databases">
        <title>Deep-cultivation of Planctomycetes and their phenomic and genomic characterization uncovers novel biology.</title>
        <authorList>
            <person name="Wiegand S."/>
            <person name="Jogler M."/>
            <person name="Boedeker C."/>
            <person name="Pinto D."/>
            <person name="Vollmers J."/>
            <person name="Rivas-Marin E."/>
            <person name="Kohn T."/>
            <person name="Peeters S.H."/>
            <person name="Heuer A."/>
            <person name="Rast P."/>
            <person name="Oberbeckmann S."/>
            <person name="Bunk B."/>
            <person name="Jeske O."/>
            <person name="Meyerdierks A."/>
            <person name="Storesund J.E."/>
            <person name="Kallscheuer N."/>
            <person name="Luecker S."/>
            <person name="Lage O.M."/>
            <person name="Pohl T."/>
            <person name="Merkel B.J."/>
            <person name="Hornburger P."/>
            <person name="Mueller R.-W."/>
            <person name="Bruemmer F."/>
            <person name="Labrenz M."/>
            <person name="Spormann A.M."/>
            <person name="Op den Camp H."/>
            <person name="Overmann J."/>
            <person name="Amann R."/>
            <person name="Jetten M.S.M."/>
            <person name="Mascher T."/>
            <person name="Medema M.H."/>
            <person name="Devos D.P."/>
            <person name="Kaster A.-K."/>
            <person name="Ovreas L."/>
            <person name="Rohde M."/>
            <person name="Galperin M.Y."/>
            <person name="Jogler C."/>
        </authorList>
    </citation>
    <scope>NUCLEOTIDE SEQUENCE [LARGE SCALE GENOMIC DNA]</scope>
    <source>
        <strain evidence="5 6">HG15A2</strain>
    </source>
</reference>
<dbReference type="PRINTS" id="PR00035">
    <property type="entry name" value="HTHGNTR"/>
</dbReference>
<keyword evidence="6" id="KW-1185">Reference proteome</keyword>
<keyword evidence="1" id="KW-0805">Transcription regulation</keyword>
<organism evidence="5 6">
    <name type="scientific">Adhaeretor mobilis</name>
    <dbReference type="NCBI Taxonomy" id="1930276"/>
    <lineage>
        <taxon>Bacteria</taxon>
        <taxon>Pseudomonadati</taxon>
        <taxon>Planctomycetota</taxon>
        <taxon>Planctomycetia</taxon>
        <taxon>Pirellulales</taxon>
        <taxon>Lacipirellulaceae</taxon>
        <taxon>Adhaeretor</taxon>
    </lineage>
</organism>
<dbReference type="PANTHER" id="PTHR43537:SF5">
    <property type="entry name" value="UXU OPERON TRANSCRIPTIONAL REGULATOR"/>
    <property type="match status" value="1"/>
</dbReference>
<dbReference type="InterPro" id="IPR011711">
    <property type="entry name" value="GntR_C"/>
</dbReference>
<dbReference type="PROSITE" id="PS50949">
    <property type="entry name" value="HTH_GNTR"/>
    <property type="match status" value="1"/>
</dbReference>
<evidence type="ECO:0000256" key="3">
    <source>
        <dbReference type="ARBA" id="ARBA00023163"/>
    </source>
</evidence>
<proteinExistence type="predicted"/>
<keyword evidence="3" id="KW-0804">Transcription</keyword>
<dbReference type="CDD" id="cd07377">
    <property type="entry name" value="WHTH_GntR"/>
    <property type="match status" value="1"/>
</dbReference>
<dbReference type="InterPro" id="IPR036390">
    <property type="entry name" value="WH_DNA-bd_sf"/>
</dbReference>
<dbReference type="PANTHER" id="PTHR43537">
    <property type="entry name" value="TRANSCRIPTIONAL REGULATOR, GNTR FAMILY"/>
    <property type="match status" value="1"/>
</dbReference>
<dbReference type="SMART" id="SM00345">
    <property type="entry name" value="HTH_GNTR"/>
    <property type="match status" value="1"/>
</dbReference>
<keyword evidence="2" id="KW-0238">DNA-binding</keyword>
<evidence type="ECO:0000256" key="2">
    <source>
        <dbReference type="ARBA" id="ARBA00023125"/>
    </source>
</evidence>
<evidence type="ECO:0000313" key="6">
    <source>
        <dbReference type="Proteomes" id="UP000319852"/>
    </source>
</evidence>
<name>A0A517MUE1_9BACT</name>
<dbReference type="SMART" id="SM00895">
    <property type="entry name" value="FCD"/>
    <property type="match status" value="1"/>
</dbReference>
<dbReference type="Gene3D" id="1.10.10.10">
    <property type="entry name" value="Winged helix-like DNA-binding domain superfamily/Winged helix DNA-binding domain"/>
    <property type="match status" value="1"/>
</dbReference>
<dbReference type="Proteomes" id="UP000319852">
    <property type="component" value="Chromosome"/>
</dbReference>
<dbReference type="KEGG" id="amob:HG15A2_17810"/>
<dbReference type="InterPro" id="IPR000524">
    <property type="entry name" value="Tscrpt_reg_HTH_GntR"/>
</dbReference>
<protein>
    <submittedName>
        <fullName evidence="5">Putative HTH-type transcriptional regulator YdfH</fullName>
    </submittedName>
</protein>
<dbReference type="RefSeq" id="WP_145059675.1">
    <property type="nucleotide sequence ID" value="NZ_CP036263.1"/>
</dbReference>
<dbReference type="Gene3D" id="1.20.120.530">
    <property type="entry name" value="GntR ligand-binding domain-like"/>
    <property type="match status" value="1"/>
</dbReference>
<dbReference type="EMBL" id="CP036263">
    <property type="protein sequence ID" value="QDS98501.1"/>
    <property type="molecule type" value="Genomic_DNA"/>
</dbReference>
<sequence>MANEGNASFLRHEAYVHIKEQLVAGKWGLNDRISEKTVADELGISRTPVREAIRKMIIEGLLYQVPSSGTFVTKPDRQSIVEMFEVRLALEGMAVEKATELIRAPEVRELLRHFTVMRNAGRAFRDSGESYMNGEILERFLASDRAMHKVLLLTSDNRLASNIVQNGRIQTLIYGLHTYDRDLHHIAITLRAHGRVLLAIKQRDASSARLWMEKHIRNSMCDALRAYDRQASAAHRSSQGDLSNTDMT</sequence>
<gene>
    <name evidence="5" type="primary">ydfH</name>
    <name evidence="5" type="ORF">HG15A2_17810</name>
</gene>
<evidence type="ECO:0000256" key="1">
    <source>
        <dbReference type="ARBA" id="ARBA00023015"/>
    </source>
</evidence>
<dbReference type="InterPro" id="IPR036388">
    <property type="entry name" value="WH-like_DNA-bd_sf"/>
</dbReference>
<accession>A0A517MUE1</accession>
<dbReference type="OrthoDB" id="114741at2"/>